<sequence>MGNNLSSTFEPDLSKVALSPTDRTADIILGVTWLIVIYAMIMDTGWSGQGAHGAGDVGSMAGGGGLSGDGEVVMTG</sequence>
<evidence type="ECO:0000313" key="2">
    <source>
        <dbReference type="EMBL" id="RFU74969.1"/>
    </source>
</evidence>
<name>A0A395NG85_TRIAR</name>
<evidence type="ECO:0000313" key="3">
    <source>
        <dbReference type="Proteomes" id="UP000266272"/>
    </source>
</evidence>
<organism evidence="2 3">
    <name type="scientific">Trichoderma arundinaceum</name>
    <dbReference type="NCBI Taxonomy" id="490622"/>
    <lineage>
        <taxon>Eukaryota</taxon>
        <taxon>Fungi</taxon>
        <taxon>Dikarya</taxon>
        <taxon>Ascomycota</taxon>
        <taxon>Pezizomycotina</taxon>
        <taxon>Sordariomycetes</taxon>
        <taxon>Hypocreomycetidae</taxon>
        <taxon>Hypocreales</taxon>
        <taxon>Hypocreaceae</taxon>
        <taxon>Trichoderma</taxon>
    </lineage>
</organism>
<proteinExistence type="predicted"/>
<accession>A0A395NG85</accession>
<gene>
    <name evidence="2" type="ORF">TARUN_7250</name>
</gene>
<feature type="transmembrane region" description="Helical" evidence="1">
    <location>
        <begin position="24"/>
        <end position="41"/>
    </location>
</feature>
<evidence type="ECO:0000256" key="1">
    <source>
        <dbReference type="SAM" id="Phobius"/>
    </source>
</evidence>
<keyword evidence="1" id="KW-0472">Membrane</keyword>
<keyword evidence="1" id="KW-0812">Transmembrane</keyword>
<dbReference type="EMBL" id="PXOA01000485">
    <property type="protein sequence ID" value="RFU74969.1"/>
    <property type="molecule type" value="Genomic_DNA"/>
</dbReference>
<dbReference type="AlphaFoldDB" id="A0A395NG85"/>
<comment type="caution">
    <text evidence="2">The sequence shown here is derived from an EMBL/GenBank/DDBJ whole genome shotgun (WGS) entry which is preliminary data.</text>
</comment>
<keyword evidence="1" id="KW-1133">Transmembrane helix</keyword>
<protein>
    <submittedName>
        <fullName evidence="2">Uncharacterized protein</fullName>
    </submittedName>
</protein>
<dbReference type="OrthoDB" id="4987761at2759"/>
<keyword evidence="3" id="KW-1185">Reference proteome</keyword>
<reference evidence="2 3" key="1">
    <citation type="journal article" date="2018" name="PLoS Pathog.">
        <title>Evolution of structural diversity of trichothecenes, a family of toxins produced by plant pathogenic and entomopathogenic fungi.</title>
        <authorList>
            <person name="Proctor R.H."/>
            <person name="McCormick S.P."/>
            <person name="Kim H.S."/>
            <person name="Cardoza R.E."/>
            <person name="Stanley A.M."/>
            <person name="Lindo L."/>
            <person name="Kelly A."/>
            <person name="Brown D.W."/>
            <person name="Lee T."/>
            <person name="Vaughan M.M."/>
            <person name="Alexander N.J."/>
            <person name="Busman M."/>
            <person name="Gutierrez S."/>
        </authorList>
    </citation>
    <scope>NUCLEOTIDE SEQUENCE [LARGE SCALE GENOMIC DNA]</scope>
    <source>
        <strain evidence="2 3">IBT 40837</strain>
    </source>
</reference>
<dbReference type="Proteomes" id="UP000266272">
    <property type="component" value="Unassembled WGS sequence"/>
</dbReference>